<dbReference type="Proteomes" id="UP000887458">
    <property type="component" value="Unassembled WGS sequence"/>
</dbReference>
<organism evidence="1 2">
    <name type="scientific">Dermatophagoides pteronyssinus</name>
    <name type="common">European house dust mite</name>
    <dbReference type="NCBI Taxonomy" id="6956"/>
    <lineage>
        <taxon>Eukaryota</taxon>
        <taxon>Metazoa</taxon>
        <taxon>Ecdysozoa</taxon>
        <taxon>Arthropoda</taxon>
        <taxon>Chelicerata</taxon>
        <taxon>Arachnida</taxon>
        <taxon>Acari</taxon>
        <taxon>Acariformes</taxon>
        <taxon>Sarcoptiformes</taxon>
        <taxon>Astigmata</taxon>
        <taxon>Psoroptidia</taxon>
        <taxon>Analgoidea</taxon>
        <taxon>Pyroglyphidae</taxon>
        <taxon>Dermatophagoidinae</taxon>
        <taxon>Dermatophagoides</taxon>
    </lineage>
</organism>
<proteinExistence type="predicted"/>
<name>A0ABQ8JJQ7_DERPT</name>
<gene>
    <name evidence="1" type="ORF">DERP_008096</name>
</gene>
<dbReference type="EMBL" id="NJHN03000035">
    <property type="protein sequence ID" value="KAH9422833.1"/>
    <property type="molecule type" value="Genomic_DNA"/>
</dbReference>
<accession>A0ABQ8JJQ7</accession>
<reference evidence="1 2" key="1">
    <citation type="journal article" date="2018" name="J. Allergy Clin. Immunol.">
        <title>High-quality assembly of Dermatophagoides pteronyssinus genome and transcriptome reveals a wide range of novel allergens.</title>
        <authorList>
            <person name="Liu X.Y."/>
            <person name="Yang K.Y."/>
            <person name="Wang M.Q."/>
            <person name="Kwok J.S."/>
            <person name="Zeng X."/>
            <person name="Yang Z."/>
            <person name="Xiao X.J."/>
            <person name="Lau C.P."/>
            <person name="Li Y."/>
            <person name="Huang Z.M."/>
            <person name="Ba J.G."/>
            <person name="Yim A.K."/>
            <person name="Ouyang C.Y."/>
            <person name="Ngai S.M."/>
            <person name="Chan T.F."/>
            <person name="Leung E.L."/>
            <person name="Liu L."/>
            <person name="Liu Z.G."/>
            <person name="Tsui S.K."/>
        </authorList>
    </citation>
    <scope>NUCLEOTIDE SEQUENCE [LARGE SCALE GENOMIC DNA]</scope>
    <source>
        <strain evidence="1">Derp</strain>
    </source>
</reference>
<keyword evidence="2" id="KW-1185">Reference proteome</keyword>
<protein>
    <submittedName>
        <fullName evidence="1">Uncharacterized protein</fullName>
    </submittedName>
</protein>
<sequence>MIANLKFKFKKREFEIEKEIRFRKSVWNFGRSFCIDSIARSKNYINRFGKLRKMGSKMDLKFIICKYQMINRFRIFIIFPPTLTSEYQQVDHDHG</sequence>
<reference evidence="1 2" key="2">
    <citation type="journal article" date="2022" name="Mol. Biol. Evol.">
        <title>Comparative Genomics Reveals Insights into the Divergent Evolution of Astigmatic Mites and Household Pest Adaptations.</title>
        <authorList>
            <person name="Xiong Q."/>
            <person name="Wan A.T."/>
            <person name="Liu X."/>
            <person name="Fung C.S."/>
            <person name="Xiao X."/>
            <person name="Malainual N."/>
            <person name="Hou J."/>
            <person name="Wang L."/>
            <person name="Wang M."/>
            <person name="Yang K.Y."/>
            <person name="Cui Y."/>
            <person name="Leung E.L."/>
            <person name="Nong W."/>
            <person name="Shin S.K."/>
            <person name="Au S.W."/>
            <person name="Jeong K.Y."/>
            <person name="Chew F.T."/>
            <person name="Hui J.H."/>
            <person name="Leung T.F."/>
            <person name="Tungtrongchitr A."/>
            <person name="Zhong N."/>
            <person name="Liu Z."/>
            <person name="Tsui S.K."/>
        </authorList>
    </citation>
    <scope>NUCLEOTIDE SEQUENCE [LARGE SCALE GENOMIC DNA]</scope>
    <source>
        <strain evidence="1">Derp</strain>
    </source>
</reference>
<evidence type="ECO:0000313" key="1">
    <source>
        <dbReference type="EMBL" id="KAH9422833.1"/>
    </source>
</evidence>
<evidence type="ECO:0000313" key="2">
    <source>
        <dbReference type="Proteomes" id="UP000887458"/>
    </source>
</evidence>
<comment type="caution">
    <text evidence="1">The sequence shown here is derived from an EMBL/GenBank/DDBJ whole genome shotgun (WGS) entry which is preliminary data.</text>
</comment>